<dbReference type="OrthoDB" id="980719at2"/>
<dbReference type="EMBL" id="VCMV01000035">
    <property type="protein sequence ID" value="KAB0265427.1"/>
    <property type="molecule type" value="Genomic_DNA"/>
</dbReference>
<dbReference type="Proteomes" id="UP000325684">
    <property type="component" value="Unassembled WGS sequence"/>
</dbReference>
<comment type="subcellular location">
    <subcellularLocation>
        <location evidence="1">Membrane</location>
        <topology evidence="1">Multi-pass membrane protein</topology>
    </subcellularLocation>
</comment>
<evidence type="ECO:0000256" key="3">
    <source>
        <dbReference type="ARBA" id="ARBA00022989"/>
    </source>
</evidence>
<evidence type="ECO:0000313" key="7">
    <source>
        <dbReference type="EMBL" id="KAB0265427.1"/>
    </source>
</evidence>
<evidence type="ECO:0000313" key="8">
    <source>
        <dbReference type="Proteomes" id="UP000325684"/>
    </source>
</evidence>
<evidence type="ECO:0000256" key="4">
    <source>
        <dbReference type="ARBA" id="ARBA00023136"/>
    </source>
</evidence>
<feature type="transmembrane region" description="Helical" evidence="6">
    <location>
        <begin position="108"/>
        <end position="132"/>
    </location>
</feature>
<proteinExistence type="predicted"/>
<feature type="region of interest" description="Disordered" evidence="5">
    <location>
        <begin position="169"/>
        <end position="203"/>
    </location>
</feature>
<feature type="compositionally biased region" description="Low complexity" evidence="5">
    <location>
        <begin position="193"/>
        <end position="203"/>
    </location>
</feature>
<evidence type="ECO:0000256" key="6">
    <source>
        <dbReference type="SAM" id="Phobius"/>
    </source>
</evidence>
<reference evidence="7 8" key="1">
    <citation type="journal article" date="2019" name="Microorganisms">
        <title>Genome Insights into the Novel Species Microvirga brassicacearum, a Rapeseed Endophyte with Biotechnological Potential.</title>
        <authorList>
            <person name="Jimenez-Gomez A."/>
            <person name="Saati-Santamaria Z."/>
            <person name="Igual J.M."/>
            <person name="Rivas R."/>
            <person name="Mateos P.F."/>
            <person name="Garcia-Fraile P."/>
        </authorList>
    </citation>
    <scope>NUCLEOTIDE SEQUENCE [LARGE SCALE GENOMIC DNA]</scope>
    <source>
        <strain evidence="7 8">CDVBN77</strain>
    </source>
</reference>
<evidence type="ECO:0000256" key="2">
    <source>
        <dbReference type="ARBA" id="ARBA00022692"/>
    </source>
</evidence>
<accession>A0A5N3P6S1</accession>
<dbReference type="GO" id="GO:0016020">
    <property type="term" value="C:membrane"/>
    <property type="evidence" value="ECO:0007669"/>
    <property type="project" value="UniProtKB-SubCell"/>
</dbReference>
<protein>
    <submittedName>
        <fullName evidence="7">DUF697 domain-containing protein</fullName>
    </submittedName>
</protein>
<keyword evidence="4 6" id="KW-0472">Membrane</keyword>
<comment type="caution">
    <text evidence="7">The sequence shown here is derived from an EMBL/GenBank/DDBJ whole genome shotgun (WGS) entry which is preliminary data.</text>
</comment>
<feature type="compositionally biased region" description="Basic and acidic residues" evidence="5">
    <location>
        <begin position="169"/>
        <end position="180"/>
    </location>
</feature>
<feature type="transmembrane region" description="Helical" evidence="6">
    <location>
        <begin position="38"/>
        <end position="60"/>
    </location>
</feature>
<dbReference type="InterPro" id="IPR021147">
    <property type="entry name" value="DUF697"/>
</dbReference>
<organism evidence="7 8">
    <name type="scientific">Microvirga brassicacearum</name>
    <dbReference type="NCBI Taxonomy" id="2580413"/>
    <lineage>
        <taxon>Bacteria</taxon>
        <taxon>Pseudomonadati</taxon>
        <taxon>Pseudomonadota</taxon>
        <taxon>Alphaproteobacteria</taxon>
        <taxon>Hyphomicrobiales</taxon>
        <taxon>Methylobacteriaceae</taxon>
        <taxon>Microvirga</taxon>
    </lineage>
</organism>
<gene>
    <name evidence="7" type="ORF">FEZ63_18270</name>
</gene>
<keyword evidence="3 6" id="KW-1133">Transmembrane helix</keyword>
<name>A0A5N3P6S1_9HYPH</name>
<keyword evidence="8" id="KW-1185">Reference proteome</keyword>
<keyword evidence="2 6" id="KW-0812">Transmembrane</keyword>
<sequence length="203" mass="21240">MSAVETIAANATVEERDPARAIDADRTASAERVIQDHVLLAVASGLIPGPGVDLVAAFTVQMTMLKRMATLYEVPFKQDAAKSTITALMGTLGGAGAAAIAAGSFLKFIPLVGTAVGIAGTSVAFGGFTYAIGKVFQRHFETGGAFLDFDPRAYRDYFREMNLRGRKIAAEKQDEAKQETTAEPNDSGKSRSRPAAAAPAAGV</sequence>
<dbReference type="RefSeq" id="WP_150947153.1">
    <property type="nucleotide sequence ID" value="NZ_VCMV01000035.1"/>
</dbReference>
<dbReference type="AlphaFoldDB" id="A0A5N3P6S1"/>
<evidence type="ECO:0000256" key="5">
    <source>
        <dbReference type="SAM" id="MobiDB-lite"/>
    </source>
</evidence>
<feature type="transmembrane region" description="Helical" evidence="6">
    <location>
        <begin position="80"/>
        <end position="102"/>
    </location>
</feature>
<dbReference type="Pfam" id="PF05128">
    <property type="entry name" value="DUF697"/>
    <property type="match status" value="1"/>
</dbReference>
<evidence type="ECO:0000256" key="1">
    <source>
        <dbReference type="ARBA" id="ARBA00004141"/>
    </source>
</evidence>